<accession>A0A6I4STR5</accession>
<feature type="domain" description="Caspase family p20" evidence="2">
    <location>
        <begin position="55"/>
        <end position="191"/>
    </location>
</feature>
<dbReference type="InterPro" id="IPR006597">
    <property type="entry name" value="Sel1-like"/>
</dbReference>
<dbReference type="AlphaFoldDB" id="A0A6I4STR5"/>
<evidence type="ECO:0000256" key="1">
    <source>
        <dbReference type="SAM" id="Phobius"/>
    </source>
</evidence>
<dbReference type="Proteomes" id="UP000433652">
    <property type="component" value="Unassembled WGS sequence"/>
</dbReference>
<dbReference type="Gene3D" id="3.40.50.1460">
    <property type="match status" value="1"/>
</dbReference>
<comment type="caution">
    <text evidence="3">The sequence shown here is derived from an EMBL/GenBank/DDBJ whole genome shotgun (WGS) entry which is preliminary data.</text>
</comment>
<keyword evidence="1" id="KW-1133">Transmembrane helix</keyword>
<protein>
    <recommendedName>
        <fullName evidence="2">Caspase family p20 domain-containing protein</fullName>
    </recommendedName>
</protein>
<dbReference type="InterPro" id="IPR011600">
    <property type="entry name" value="Pept_C14_caspase"/>
</dbReference>
<dbReference type="Pfam" id="PF00656">
    <property type="entry name" value="Peptidase_C14"/>
    <property type="match status" value="1"/>
</dbReference>
<dbReference type="SUPFAM" id="SSF52129">
    <property type="entry name" value="Caspase-like"/>
    <property type="match status" value="1"/>
</dbReference>
<dbReference type="OrthoDB" id="9812126at2"/>
<dbReference type="Gene3D" id="1.25.40.10">
    <property type="entry name" value="Tetratricopeptide repeat domain"/>
    <property type="match status" value="1"/>
</dbReference>
<keyword evidence="1" id="KW-0472">Membrane</keyword>
<keyword evidence="4" id="KW-1185">Reference proteome</keyword>
<dbReference type="SMART" id="SM00671">
    <property type="entry name" value="SEL1"/>
    <property type="match status" value="4"/>
</dbReference>
<keyword evidence="1" id="KW-0812">Transmembrane</keyword>
<dbReference type="GO" id="GO:0004197">
    <property type="term" value="F:cysteine-type endopeptidase activity"/>
    <property type="evidence" value="ECO:0007669"/>
    <property type="project" value="InterPro"/>
</dbReference>
<dbReference type="Pfam" id="PF08238">
    <property type="entry name" value="Sel1"/>
    <property type="match status" value="4"/>
</dbReference>
<proteinExistence type="predicted"/>
<gene>
    <name evidence="3" type="ORF">GRI89_01895</name>
</gene>
<organism evidence="3 4">
    <name type="scientific">Croceibacterium salegens</name>
    <dbReference type="NCBI Taxonomy" id="1737568"/>
    <lineage>
        <taxon>Bacteria</taxon>
        <taxon>Pseudomonadati</taxon>
        <taxon>Pseudomonadota</taxon>
        <taxon>Alphaproteobacteria</taxon>
        <taxon>Sphingomonadales</taxon>
        <taxon>Erythrobacteraceae</taxon>
        <taxon>Croceibacterium</taxon>
    </lineage>
</organism>
<dbReference type="GO" id="GO:0006508">
    <property type="term" value="P:proteolysis"/>
    <property type="evidence" value="ECO:0007669"/>
    <property type="project" value="InterPro"/>
</dbReference>
<reference evidence="3 4" key="1">
    <citation type="submission" date="2019-12" db="EMBL/GenBank/DDBJ databases">
        <title>Genomic-based taxomic classification of the family Erythrobacteraceae.</title>
        <authorList>
            <person name="Xu L."/>
        </authorList>
    </citation>
    <scope>NUCLEOTIDE SEQUENCE [LARGE SCALE GENOMIC DNA]</scope>
    <source>
        <strain evidence="3 4">MCCC 1K01500</strain>
    </source>
</reference>
<dbReference type="RefSeq" id="WP_159791639.1">
    <property type="nucleotide sequence ID" value="NZ_WTYM01000023.1"/>
</dbReference>
<dbReference type="PROSITE" id="PS50208">
    <property type="entry name" value="CASPASE_P20"/>
    <property type="match status" value="1"/>
</dbReference>
<sequence>MTDGAPLRRFPLWHSLLLLSLLVTNGAWALFYLYKRDAERPAVQAFTGDLSSAPSKKVALLIGNSEYLVPPGDAVHWPSLPNPQRDVGLVEKKLQDIGFAVMRVDDADWRAMQDAIAAFSKLASGSDVALFYFAGHGFEYDRHNYLVPIDAPVYVESTELPYRFVDFEQAANAMTLAGTTVFMLDACRTSSGGVSITDAAARAQAESKNFNDYDFPVGKKVAVLYSTARGVPAKDGVAPNRNFSPFALEVADKIGIPRVELTTLFSAIRQGVYERTAKYAPQQVPYTYNSLGPNFFLFDGTQAKAQAKPAPVATAELKPLKIDPKRLATTDETMLAVEVLRNHPVPELEALARRGDPMATYLLGYMYEFGVGVPKDVKRALDYLEKAAAQGTPSGQLELAYFLEQRKGDVAAHKRAVDLFRKASDQGFAKAQAHHGTILMTGFVGVLPASLENYAAGLELMRKAARSGYPYAMYSLTLAGNADDKRTNRRQLETLAASGNGDADHWLCEIYMGENDYSGARDHCTNAATLGYSDAQRQMAMAAFNGWGRNKSHEDARHWLRQALSDPALPESARTQLEFIAKQIG</sequence>
<dbReference type="InterPro" id="IPR052039">
    <property type="entry name" value="Caspase-related_regulators"/>
</dbReference>
<dbReference type="InterPro" id="IPR029030">
    <property type="entry name" value="Caspase-like_dom_sf"/>
</dbReference>
<dbReference type="PANTHER" id="PTHR22576:SF37">
    <property type="entry name" value="MUCOSA-ASSOCIATED LYMPHOID TISSUE LYMPHOMA TRANSLOCATION PROTEIN 1"/>
    <property type="match status" value="1"/>
</dbReference>
<evidence type="ECO:0000313" key="4">
    <source>
        <dbReference type="Proteomes" id="UP000433652"/>
    </source>
</evidence>
<dbReference type="InterPro" id="IPR011990">
    <property type="entry name" value="TPR-like_helical_dom_sf"/>
</dbReference>
<evidence type="ECO:0000259" key="2">
    <source>
        <dbReference type="PROSITE" id="PS50208"/>
    </source>
</evidence>
<evidence type="ECO:0000313" key="3">
    <source>
        <dbReference type="EMBL" id="MXO58296.1"/>
    </source>
</evidence>
<feature type="transmembrane region" description="Helical" evidence="1">
    <location>
        <begin position="12"/>
        <end position="34"/>
    </location>
</feature>
<dbReference type="EMBL" id="WTYM01000023">
    <property type="protein sequence ID" value="MXO58296.1"/>
    <property type="molecule type" value="Genomic_DNA"/>
</dbReference>
<dbReference type="InterPro" id="IPR001309">
    <property type="entry name" value="Pept_C14_p20"/>
</dbReference>
<name>A0A6I4STR5_9SPHN</name>
<dbReference type="PANTHER" id="PTHR22576">
    <property type="entry name" value="MUCOSA ASSOCIATED LYMPHOID TISSUE LYMPHOMA TRANSLOCATION PROTEIN 1/PARACASPASE"/>
    <property type="match status" value="1"/>
</dbReference>
<dbReference type="SUPFAM" id="SSF81901">
    <property type="entry name" value="HCP-like"/>
    <property type="match status" value="1"/>
</dbReference>